<protein>
    <recommendedName>
        <fullName evidence="10">DoxX family protein</fullName>
    </recommendedName>
</protein>
<keyword evidence="5 7" id="KW-1133">Transmembrane helix</keyword>
<keyword evidence="9" id="KW-1185">Reference proteome</keyword>
<evidence type="ECO:0000313" key="9">
    <source>
        <dbReference type="Proteomes" id="UP000464178"/>
    </source>
</evidence>
<gene>
    <name evidence="8" type="ORF">SOIL9_21200</name>
</gene>
<dbReference type="RefSeq" id="WP_162669993.1">
    <property type="nucleotide sequence ID" value="NZ_LR593886.1"/>
</dbReference>
<proteinExistence type="inferred from homology"/>
<dbReference type="Pfam" id="PF07681">
    <property type="entry name" value="DoxX"/>
    <property type="match status" value="1"/>
</dbReference>
<evidence type="ECO:0000256" key="1">
    <source>
        <dbReference type="ARBA" id="ARBA00004651"/>
    </source>
</evidence>
<dbReference type="KEGG" id="gms:SOIL9_21200"/>
<accession>A0A6P2D637</accession>
<evidence type="ECO:0000256" key="5">
    <source>
        <dbReference type="ARBA" id="ARBA00022989"/>
    </source>
</evidence>
<dbReference type="EMBL" id="LR593886">
    <property type="protein sequence ID" value="VTR95594.1"/>
    <property type="molecule type" value="Genomic_DNA"/>
</dbReference>
<keyword evidence="3" id="KW-1003">Cell membrane</keyword>
<evidence type="ECO:0000256" key="4">
    <source>
        <dbReference type="ARBA" id="ARBA00022692"/>
    </source>
</evidence>
<evidence type="ECO:0000256" key="7">
    <source>
        <dbReference type="SAM" id="Phobius"/>
    </source>
</evidence>
<feature type="transmembrane region" description="Helical" evidence="7">
    <location>
        <begin position="53"/>
        <end position="73"/>
    </location>
</feature>
<feature type="transmembrane region" description="Helical" evidence="7">
    <location>
        <begin position="80"/>
        <end position="97"/>
    </location>
</feature>
<keyword evidence="6 7" id="KW-0472">Membrane</keyword>
<dbReference type="Proteomes" id="UP000464178">
    <property type="component" value="Chromosome"/>
</dbReference>
<organism evidence="8 9">
    <name type="scientific">Gemmata massiliana</name>
    <dbReference type="NCBI Taxonomy" id="1210884"/>
    <lineage>
        <taxon>Bacteria</taxon>
        <taxon>Pseudomonadati</taxon>
        <taxon>Planctomycetota</taxon>
        <taxon>Planctomycetia</taxon>
        <taxon>Gemmatales</taxon>
        <taxon>Gemmataceae</taxon>
        <taxon>Gemmata</taxon>
    </lineage>
</organism>
<evidence type="ECO:0008006" key="10">
    <source>
        <dbReference type="Google" id="ProtNLM"/>
    </source>
</evidence>
<evidence type="ECO:0000256" key="6">
    <source>
        <dbReference type="ARBA" id="ARBA00023136"/>
    </source>
</evidence>
<dbReference type="PANTHER" id="PTHR33452">
    <property type="entry name" value="OXIDOREDUCTASE CATD-RELATED"/>
    <property type="match status" value="1"/>
</dbReference>
<feature type="transmembrane region" description="Helical" evidence="7">
    <location>
        <begin position="112"/>
        <end position="135"/>
    </location>
</feature>
<dbReference type="InterPro" id="IPR032808">
    <property type="entry name" value="DoxX"/>
</dbReference>
<reference evidence="8 9" key="1">
    <citation type="submission" date="2019-05" db="EMBL/GenBank/DDBJ databases">
        <authorList>
            <consortium name="Science for Life Laboratories"/>
        </authorList>
    </citation>
    <scope>NUCLEOTIDE SEQUENCE [LARGE SCALE GENOMIC DNA]</scope>
    <source>
        <strain evidence="8">Soil9</strain>
    </source>
</reference>
<comment type="similarity">
    <text evidence="2">Belongs to the DoxX family.</text>
</comment>
<sequence length="144" mass="15188">MSRFSNDLDGRLPLYGALVLRLGLAGVMIAHALLKLLVFTLPGTASFFEAHGFPGWTAYPVFGAELIGGVLLAIGVWTRLVAVALVPVMLGALAVHWPNGWMFVAPHGGWEYPAFLTLALVAQALLGGGALSVRFPRAALPVAK</sequence>
<evidence type="ECO:0000313" key="8">
    <source>
        <dbReference type="EMBL" id="VTR95594.1"/>
    </source>
</evidence>
<feature type="transmembrane region" description="Helical" evidence="7">
    <location>
        <begin position="12"/>
        <end position="33"/>
    </location>
</feature>
<evidence type="ECO:0000256" key="2">
    <source>
        <dbReference type="ARBA" id="ARBA00006679"/>
    </source>
</evidence>
<comment type="subcellular location">
    <subcellularLocation>
        <location evidence="1">Cell membrane</location>
        <topology evidence="1">Multi-pass membrane protein</topology>
    </subcellularLocation>
</comment>
<name>A0A6P2D637_9BACT</name>
<keyword evidence="4 7" id="KW-0812">Transmembrane</keyword>
<dbReference type="AlphaFoldDB" id="A0A6P2D637"/>
<dbReference type="InterPro" id="IPR051907">
    <property type="entry name" value="DoxX-like_oxidoreductase"/>
</dbReference>
<evidence type="ECO:0000256" key="3">
    <source>
        <dbReference type="ARBA" id="ARBA00022475"/>
    </source>
</evidence>
<dbReference type="GO" id="GO:0005886">
    <property type="term" value="C:plasma membrane"/>
    <property type="evidence" value="ECO:0007669"/>
    <property type="project" value="UniProtKB-SubCell"/>
</dbReference>
<dbReference type="PANTHER" id="PTHR33452:SF1">
    <property type="entry name" value="INNER MEMBRANE PROTEIN YPHA-RELATED"/>
    <property type="match status" value="1"/>
</dbReference>